<dbReference type="GO" id="GO:0044781">
    <property type="term" value="P:bacterial-type flagellum organization"/>
    <property type="evidence" value="ECO:0007669"/>
    <property type="project" value="UniProtKB-KW"/>
</dbReference>
<dbReference type="NCBIfam" id="TIGR02473">
    <property type="entry name" value="flagell_FliJ"/>
    <property type="match status" value="1"/>
</dbReference>
<dbReference type="RefSeq" id="WP_091181587.1">
    <property type="nucleotide sequence ID" value="NZ_FOMT01000001.1"/>
</dbReference>
<keyword evidence="12" id="KW-0969">Cilium</keyword>
<gene>
    <name evidence="12" type="ORF">SAMN05216378_0978</name>
</gene>
<dbReference type="Proteomes" id="UP000198855">
    <property type="component" value="Unassembled WGS sequence"/>
</dbReference>
<evidence type="ECO:0000313" key="13">
    <source>
        <dbReference type="Proteomes" id="UP000198855"/>
    </source>
</evidence>
<keyword evidence="12" id="KW-0282">Flagellum</keyword>
<keyword evidence="10" id="KW-1006">Bacterial flagellum protein export</keyword>
<dbReference type="AlphaFoldDB" id="A0A1I1UC02"/>
<evidence type="ECO:0000313" key="12">
    <source>
        <dbReference type="EMBL" id="SFD68267.1"/>
    </source>
</evidence>
<keyword evidence="6" id="KW-0145">Chemotaxis</keyword>
<dbReference type="InterPro" id="IPR012823">
    <property type="entry name" value="Flagell_FliJ"/>
</dbReference>
<evidence type="ECO:0000256" key="7">
    <source>
        <dbReference type="ARBA" id="ARBA00022795"/>
    </source>
</evidence>
<name>A0A1I1UC02_9BACL</name>
<evidence type="ECO:0000256" key="5">
    <source>
        <dbReference type="ARBA" id="ARBA00022475"/>
    </source>
</evidence>
<dbReference type="InterPro" id="IPR053716">
    <property type="entry name" value="Flag_assembly_chemotaxis_eff"/>
</dbReference>
<dbReference type="Gene3D" id="1.10.287.1700">
    <property type="match status" value="1"/>
</dbReference>
<evidence type="ECO:0000256" key="8">
    <source>
        <dbReference type="ARBA" id="ARBA00022927"/>
    </source>
</evidence>
<sequence>MAAFRYAYQKIVDLKSSEKTQAEWQLSSAIGVLQAEELSLAELRQKRTEWESKQHESSNEAVSLAELQLMQHYLEYLDSCIASKLTDVRQAERKVEYNRSNLADRMKDEKVWLKAKEHAKDRFRHVMQIKEQNELDEMATVRFKVSVPS</sequence>
<dbReference type="GO" id="GO:0009288">
    <property type="term" value="C:bacterial-type flagellum"/>
    <property type="evidence" value="ECO:0007669"/>
    <property type="project" value="InterPro"/>
</dbReference>
<evidence type="ECO:0000256" key="11">
    <source>
        <dbReference type="SAM" id="Coils"/>
    </source>
</evidence>
<evidence type="ECO:0000256" key="1">
    <source>
        <dbReference type="ARBA" id="ARBA00004413"/>
    </source>
</evidence>
<organism evidence="12 13">
    <name type="scientific">Paenibacillus catalpae</name>
    <dbReference type="NCBI Taxonomy" id="1045775"/>
    <lineage>
        <taxon>Bacteria</taxon>
        <taxon>Bacillati</taxon>
        <taxon>Bacillota</taxon>
        <taxon>Bacilli</taxon>
        <taxon>Bacillales</taxon>
        <taxon>Paenibacillaceae</taxon>
        <taxon>Paenibacillus</taxon>
    </lineage>
</organism>
<accession>A0A1I1UC02</accession>
<keyword evidence="7" id="KW-1005">Bacterial flagellum biogenesis</keyword>
<dbReference type="OrthoDB" id="2678901at2"/>
<evidence type="ECO:0000256" key="6">
    <source>
        <dbReference type="ARBA" id="ARBA00022500"/>
    </source>
</evidence>
<feature type="coiled-coil region" evidence="11">
    <location>
        <begin position="33"/>
        <end position="60"/>
    </location>
</feature>
<dbReference type="GO" id="GO:0006935">
    <property type="term" value="P:chemotaxis"/>
    <property type="evidence" value="ECO:0007669"/>
    <property type="project" value="UniProtKB-KW"/>
</dbReference>
<dbReference type="GO" id="GO:0071973">
    <property type="term" value="P:bacterial-type flagellum-dependent cell motility"/>
    <property type="evidence" value="ECO:0007669"/>
    <property type="project" value="InterPro"/>
</dbReference>
<evidence type="ECO:0000256" key="3">
    <source>
        <dbReference type="ARBA" id="ARBA00020392"/>
    </source>
</evidence>
<keyword evidence="5" id="KW-1003">Cell membrane</keyword>
<evidence type="ECO:0000256" key="9">
    <source>
        <dbReference type="ARBA" id="ARBA00023136"/>
    </source>
</evidence>
<dbReference type="STRING" id="1045775.SAMN05216378_0978"/>
<dbReference type="GO" id="GO:0015031">
    <property type="term" value="P:protein transport"/>
    <property type="evidence" value="ECO:0007669"/>
    <property type="project" value="UniProtKB-KW"/>
</dbReference>
<dbReference type="Pfam" id="PF02050">
    <property type="entry name" value="FliJ"/>
    <property type="match status" value="1"/>
</dbReference>
<evidence type="ECO:0000256" key="10">
    <source>
        <dbReference type="ARBA" id="ARBA00023225"/>
    </source>
</evidence>
<keyword evidence="11" id="KW-0175">Coiled coil</keyword>
<reference evidence="13" key="1">
    <citation type="submission" date="2016-10" db="EMBL/GenBank/DDBJ databases">
        <authorList>
            <person name="Varghese N."/>
            <person name="Submissions S."/>
        </authorList>
    </citation>
    <scope>NUCLEOTIDE SEQUENCE [LARGE SCALE GENOMIC DNA]</scope>
    <source>
        <strain evidence="13">CGMCC 1.10784</strain>
    </source>
</reference>
<dbReference type="EMBL" id="FOMT01000001">
    <property type="protein sequence ID" value="SFD68267.1"/>
    <property type="molecule type" value="Genomic_DNA"/>
</dbReference>
<keyword evidence="8" id="KW-0653">Protein transport</keyword>
<keyword evidence="13" id="KW-1185">Reference proteome</keyword>
<comment type="similarity">
    <text evidence="2">Belongs to the FliJ family.</text>
</comment>
<dbReference type="GO" id="GO:0005886">
    <property type="term" value="C:plasma membrane"/>
    <property type="evidence" value="ECO:0007669"/>
    <property type="project" value="UniProtKB-SubCell"/>
</dbReference>
<proteinExistence type="inferred from homology"/>
<comment type="subcellular location">
    <subcellularLocation>
        <location evidence="1">Cell membrane</location>
        <topology evidence="1">Peripheral membrane protein</topology>
        <orientation evidence="1">Cytoplasmic side</orientation>
    </subcellularLocation>
</comment>
<evidence type="ECO:0000256" key="4">
    <source>
        <dbReference type="ARBA" id="ARBA00022448"/>
    </source>
</evidence>
<protein>
    <recommendedName>
        <fullName evidence="3">Flagellar FliJ protein</fullName>
    </recommendedName>
</protein>
<keyword evidence="4" id="KW-0813">Transport</keyword>
<evidence type="ECO:0000256" key="2">
    <source>
        <dbReference type="ARBA" id="ARBA00010004"/>
    </source>
</evidence>
<keyword evidence="9" id="KW-0472">Membrane</keyword>
<keyword evidence="12" id="KW-0966">Cell projection</keyword>